<protein>
    <recommendedName>
        <fullName evidence="6">RING-type domain-containing protein</fullName>
    </recommendedName>
</protein>
<dbReference type="AlphaFoldDB" id="A0A2T9Y071"/>
<evidence type="ECO:0000256" key="5">
    <source>
        <dbReference type="SAM" id="MobiDB-lite"/>
    </source>
</evidence>
<evidence type="ECO:0000256" key="2">
    <source>
        <dbReference type="ARBA" id="ARBA00008126"/>
    </source>
</evidence>
<evidence type="ECO:0000313" key="7">
    <source>
        <dbReference type="EMBL" id="PVU85728.1"/>
    </source>
</evidence>
<dbReference type="GO" id="GO:0008270">
    <property type="term" value="F:zinc ion binding"/>
    <property type="evidence" value="ECO:0007669"/>
    <property type="project" value="UniProtKB-KW"/>
</dbReference>
<dbReference type="GO" id="GO:0061630">
    <property type="term" value="F:ubiquitin protein ligase activity"/>
    <property type="evidence" value="ECO:0007669"/>
    <property type="project" value="InterPro"/>
</dbReference>
<feature type="domain" description="RING-type" evidence="6">
    <location>
        <begin position="195"/>
        <end position="237"/>
    </location>
</feature>
<dbReference type="OrthoDB" id="116827at2759"/>
<dbReference type="EMBL" id="MBFT01001040">
    <property type="protein sequence ID" value="PVU85728.1"/>
    <property type="molecule type" value="Genomic_DNA"/>
</dbReference>
<name>A0A2T9Y071_9FUNG</name>
<dbReference type="SUPFAM" id="SSF57850">
    <property type="entry name" value="RING/U-box"/>
    <property type="match status" value="2"/>
</dbReference>
<evidence type="ECO:0000256" key="4">
    <source>
        <dbReference type="PROSITE-ProRule" id="PRU00175"/>
    </source>
</evidence>
<keyword evidence="4" id="KW-0863">Zinc-finger</keyword>
<dbReference type="InterPro" id="IPR016818">
    <property type="entry name" value="NOSIP"/>
</dbReference>
<dbReference type="PANTHER" id="PTHR13063:SF10">
    <property type="entry name" value="NITRIC OXIDE SYNTHASE-INTERACTING PROTEIN"/>
    <property type="match status" value="1"/>
</dbReference>
<keyword evidence="3" id="KW-0539">Nucleus</keyword>
<comment type="similarity">
    <text evidence="2">Belongs to the NOSIP family.</text>
</comment>
<dbReference type="InterPro" id="IPR001841">
    <property type="entry name" value="Znf_RING"/>
</dbReference>
<dbReference type="Pfam" id="PF15906">
    <property type="entry name" value="zf-NOSIP"/>
    <property type="match status" value="1"/>
</dbReference>
<gene>
    <name evidence="7" type="ORF">BB559_006845</name>
</gene>
<dbReference type="PANTHER" id="PTHR13063">
    <property type="entry name" value="ENOS INTERACTING PROTEIN"/>
    <property type="match status" value="1"/>
</dbReference>
<dbReference type="InterPro" id="IPR031790">
    <property type="entry name" value="Znf-NOSIP"/>
</dbReference>
<dbReference type="Gene3D" id="3.30.40.10">
    <property type="entry name" value="Zinc/RING finger domain, C3HC4 (zinc finger)"/>
    <property type="match status" value="1"/>
</dbReference>
<keyword evidence="8" id="KW-1185">Reference proteome</keyword>
<comment type="subcellular location">
    <subcellularLocation>
        <location evidence="1">Nucleus</location>
    </subcellularLocation>
</comment>
<reference evidence="7 8" key="1">
    <citation type="journal article" date="2018" name="MBio">
        <title>Comparative Genomics Reveals the Core Gene Toolbox for the Fungus-Insect Symbiosis.</title>
        <authorList>
            <person name="Wang Y."/>
            <person name="Stata M."/>
            <person name="Wang W."/>
            <person name="Stajich J.E."/>
            <person name="White M.M."/>
            <person name="Moncalvo J.M."/>
        </authorList>
    </citation>
    <scope>NUCLEOTIDE SEQUENCE [LARGE SCALE GENOMIC DNA]</scope>
    <source>
        <strain evidence="7 8">AUS-77-4</strain>
    </source>
</reference>
<dbReference type="InterPro" id="IPR013083">
    <property type="entry name" value="Znf_RING/FYVE/PHD"/>
</dbReference>
<feature type="region of interest" description="Disordered" evidence="5">
    <location>
        <begin position="116"/>
        <end position="138"/>
    </location>
</feature>
<sequence length="274" mass="31055">MSRHSKNNTAKGYFTYAERQMLDYGSKNQRIGSDSKRDFDCCYLCLQKARIPVCCLKGHLSCKECIYESILSQKANIIRLEKNYKEYLETLAAGKKDEEKQLQLVNKIQFIERETLGTRSRTDTKQSKPYDRPTQSSDKKLASFWVPSMSTEAEKKVKKPEKELPQCLESTPHPIKIKNLVPVNFSHSKNNEKICPSCTKTFQNGSKIKVMKKCGHCICDSCWQKFVEYEKKCFTCSEAVKGENGAILLQSEGTGYSGGGGITQVSKYDLGFLG</sequence>
<evidence type="ECO:0000256" key="3">
    <source>
        <dbReference type="ARBA" id="ARBA00023242"/>
    </source>
</evidence>
<keyword evidence="4" id="KW-0862">Zinc</keyword>
<accession>A0A2T9Y071</accession>
<organism evidence="7 8">
    <name type="scientific">Furculomyces boomerangus</name>
    <dbReference type="NCBI Taxonomy" id="61424"/>
    <lineage>
        <taxon>Eukaryota</taxon>
        <taxon>Fungi</taxon>
        <taxon>Fungi incertae sedis</taxon>
        <taxon>Zoopagomycota</taxon>
        <taxon>Kickxellomycotina</taxon>
        <taxon>Harpellomycetes</taxon>
        <taxon>Harpellales</taxon>
        <taxon>Harpellaceae</taxon>
        <taxon>Furculomyces</taxon>
    </lineage>
</organism>
<keyword evidence="4" id="KW-0479">Metal-binding</keyword>
<proteinExistence type="inferred from homology"/>
<dbReference type="PROSITE" id="PS50089">
    <property type="entry name" value="ZF_RING_2"/>
    <property type="match status" value="1"/>
</dbReference>
<dbReference type="Proteomes" id="UP000245699">
    <property type="component" value="Unassembled WGS sequence"/>
</dbReference>
<evidence type="ECO:0000256" key="1">
    <source>
        <dbReference type="ARBA" id="ARBA00004123"/>
    </source>
</evidence>
<dbReference type="GO" id="GO:0005634">
    <property type="term" value="C:nucleus"/>
    <property type="evidence" value="ECO:0007669"/>
    <property type="project" value="UniProtKB-SubCell"/>
</dbReference>
<comment type="caution">
    <text evidence="7">The sequence shown here is derived from an EMBL/GenBank/DDBJ whole genome shotgun (WGS) entry which is preliminary data.</text>
</comment>
<evidence type="ECO:0000259" key="6">
    <source>
        <dbReference type="PROSITE" id="PS50089"/>
    </source>
</evidence>
<evidence type="ECO:0000313" key="8">
    <source>
        <dbReference type="Proteomes" id="UP000245699"/>
    </source>
</evidence>
<dbReference type="STRING" id="61424.A0A2T9Y071"/>